<dbReference type="GO" id="GO:0000162">
    <property type="term" value="P:L-tryptophan biosynthetic process"/>
    <property type="evidence" value="ECO:0007669"/>
    <property type="project" value="UniProtKB-KW"/>
</dbReference>
<dbReference type="InterPro" id="IPR011060">
    <property type="entry name" value="RibuloseP-bd_barrel"/>
</dbReference>
<protein>
    <recommendedName>
        <fullName evidence="3">indole-3-glycerol-phosphate synthase</fullName>
        <ecNumber evidence="3">4.1.1.48</ecNumber>
    </recommendedName>
</protein>
<evidence type="ECO:0000313" key="11">
    <source>
        <dbReference type="Proteomes" id="UP001195483"/>
    </source>
</evidence>
<dbReference type="PANTHER" id="PTHR22854:SF2">
    <property type="entry name" value="INDOLE-3-GLYCEROL-PHOSPHATE SYNTHASE"/>
    <property type="match status" value="1"/>
</dbReference>
<reference evidence="10" key="2">
    <citation type="journal article" date="2021" name="Genome Biol. Evol.">
        <title>Developing a high-quality reference genome for a parasitic bivalve with doubly uniparental inheritance (Bivalvia: Unionida).</title>
        <authorList>
            <person name="Smith C.H."/>
        </authorList>
    </citation>
    <scope>NUCLEOTIDE SEQUENCE</scope>
    <source>
        <strain evidence="10">CHS0354</strain>
        <tissue evidence="10">Mantle</tissue>
    </source>
</reference>
<evidence type="ECO:0000313" key="10">
    <source>
        <dbReference type="EMBL" id="KAK3582474.1"/>
    </source>
</evidence>
<dbReference type="Proteomes" id="UP001195483">
    <property type="component" value="Unassembled WGS sequence"/>
</dbReference>
<keyword evidence="8" id="KW-0456">Lyase</keyword>
<comment type="pathway">
    <text evidence="2">Amino-acid biosynthesis; L-tryptophan biosynthesis; L-tryptophan from chorismate: step 4/5.</text>
</comment>
<evidence type="ECO:0000256" key="3">
    <source>
        <dbReference type="ARBA" id="ARBA00012362"/>
    </source>
</evidence>
<evidence type="ECO:0000256" key="7">
    <source>
        <dbReference type="ARBA" id="ARBA00023141"/>
    </source>
</evidence>
<evidence type="ECO:0000256" key="5">
    <source>
        <dbReference type="ARBA" id="ARBA00022793"/>
    </source>
</evidence>
<keyword evidence="6" id="KW-0822">Tryptophan biosynthesis</keyword>
<evidence type="ECO:0000256" key="4">
    <source>
        <dbReference type="ARBA" id="ARBA00022605"/>
    </source>
</evidence>
<dbReference type="AlphaFoldDB" id="A0AAE0RZI4"/>
<reference evidence="10" key="1">
    <citation type="journal article" date="2021" name="Genome Biol. Evol.">
        <title>A High-Quality Reference Genome for a Parasitic Bivalve with Doubly Uniparental Inheritance (Bivalvia: Unionida).</title>
        <authorList>
            <person name="Smith C.H."/>
        </authorList>
    </citation>
    <scope>NUCLEOTIDE SEQUENCE</scope>
    <source>
        <strain evidence="10">CHS0354</strain>
    </source>
</reference>
<evidence type="ECO:0000256" key="1">
    <source>
        <dbReference type="ARBA" id="ARBA00001633"/>
    </source>
</evidence>
<dbReference type="GO" id="GO:0004640">
    <property type="term" value="F:phosphoribosylanthranilate isomerase activity"/>
    <property type="evidence" value="ECO:0007669"/>
    <property type="project" value="TreeGrafter"/>
</dbReference>
<keyword evidence="11" id="KW-1185">Reference proteome</keyword>
<dbReference type="EC" id="4.1.1.48" evidence="3"/>
<gene>
    <name evidence="10" type="ORF">CHS0354_024021</name>
</gene>
<organism evidence="10 11">
    <name type="scientific">Potamilus streckersoni</name>
    <dbReference type="NCBI Taxonomy" id="2493646"/>
    <lineage>
        <taxon>Eukaryota</taxon>
        <taxon>Metazoa</taxon>
        <taxon>Spiralia</taxon>
        <taxon>Lophotrochozoa</taxon>
        <taxon>Mollusca</taxon>
        <taxon>Bivalvia</taxon>
        <taxon>Autobranchia</taxon>
        <taxon>Heteroconchia</taxon>
        <taxon>Palaeoheterodonta</taxon>
        <taxon>Unionida</taxon>
        <taxon>Unionoidea</taxon>
        <taxon>Unionidae</taxon>
        <taxon>Ambleminae</taxon>
        <taxon>Lampsilini</taxon>
        <taxon>Potamilus</taxon>
    </lineage>
</organism>
<dbReference type="Pfam" id="PF00218">
    <property type="entry name" value="IGPS"/>
    <property type="match status" value="1"/>
</dbReference>
<proteinExistence type="predicted"/>
<dbReference type="PROSITE" id="PS00614">
    <property type="entry name" value="IGPS"/>
    <property type="match status" value="1"/>
</dbReference>
<dbReference type="InterPro" id="IPR001468">
    <property type="entry name" value="Indole-3-GlycerolPSynthase_CS"/>
</dbReference>
<keyword evidence="5" id="KW-0210">Decarboxylase</keyword>
<dbReference type="CDD" id="cd00331">
    <property type="entry name" value="IGPS"/>
    <property type="match status" value="1"/>
</dbReference>
<dbReference type="PANTHER" id="PTHR22854">
    <property type="entry name" value="TRYPTOPHAN BIOSYNTHESIS PROTEIN"/>
    <property type="match status" value="1"/>
</dbReference>
<dbReference type="InterPro" id="IPR045186">
    <property type="entry name" value="Indole-3-glycerol_P_synth"/>
</dbReference>
<dbReference type="Gene3D" id="3.20.20.70">
    <property type="entry name" value="Aldolase class I"/>
    <property type="match status" value="1"/>
</dbReference>
<dbReference type="InterPro" id="IPR013785">
    <property type="entry name" value="Aldolase_TIM"/>
</dbReference>
<dbReference type="SUPFAM" id="SSF51366">
    <property type="entry name" value="Ribulose-phoshate binding barrel"/>
    <property type="match status" value="1"/>
</dbReference>
<dbReference type="EMBL" id="JAEAOA010001427">
    <property type="protein sequence ID" value="KAK3582474.1"/>
    <property type="molecule type" value="Genomic_DNA"/>
</dbReference>
<evidence type="ECO:0000259" key="9">
    <source>
        <dbReference type="Pfam" id="PF00218"/>
    </source>
</evidence>
<comment type="caution">
    <text evidence="10">The sequence shown here is derived from an EMBL/GenBank/DDBJ whole genome shotgun (WGS) entry which is preliminary data.</text>
</comment>
<dbReference type="GO" id="GO:0004425">
    <property type="term" value="F:indole-3-glycerol-phosphate synthase activity"/>
    <property type="evidence" value="ECO:0007669"/>
    <property type="project" value="UniProtKB-EC"/>
</dbReference>
<reference evidence="10" key="3">
    <citation type="submission" date="2023-05" db="EMBL/GenBank/DDBJ databases">
        <authorList>
            <person name="Smith C.H."/>
        </authorList>
    </citation>
    <scope>NUCLEOTIDE SEQUENCE</scope>
    <source>
        <strain evidence="10">CHS0354</strain>
        <tissue evidence="10">Mantle</tissue>
    </source>
</reference>
<evidence type="ECO:0000256" key="6">
    <source>
        <dbReference type="ARBA" id="ARBA00022822"/>
    </source>
</evidence>
<accession>A0AAE0RZI4</accession>
<comment type="catalytic activity">
    <reaction evidence="1">
        <text>1-(2-carboxyphenylamino)-1-deoxy-D-ribulose 5-phosphate + H(+) = (1S,2R)-1-C-(indol-3-yl)glycerol 3-phosphate + CO2 + H2O</text>
        <dbReference type="Rhea" id="RHEA:23476"/>
        <dbReference type="ChEBI" id="CHEBI:15377"/>
        <dbReference type="ChEBI" id="CHEBI:15378"/>
        <dbReference type="ChEBI" id="CHEBI:16526"/>
        <dbReference type="ChEBI" id="CHEBI:58613"/>
        <dbReference type="ChEBI" id="CHEBI:58866"/>
        <dbReference type="EC" id="4.1.1.48"/>
    </reaction>
</comment>
<dbReference type="InterPro" id="IPR013798">
    <property type="entry name" value="Indole-3-glycerol_P_synth_dom"/>
</dbReference>
<sequence length="301" mass="33722">MLLRRKKELEASPFFERETISLKSRLQEHHIRPNIIAEFKRKSPSKGFINEHVLPEVIMGYETQGAVGISILTDEHFFGGSCNDFLAGRRVSTRTSLLRKEFIVDEFQIIESKSIGADVILLIASMLTPSDISYLSRCAKMLNLDVLLEVHTKSEIETSPLDYVDIIGVNNRDLKTFTVSLETSFSLSEHIPPTCVKISESGIHDASDIPFTTCFCVTVVNGTDKMIGQLTTRESTVYVGINLSSSKACMSEHFLNFSQSRTGFDVCGLISLTMPARLAESRTILKKDIRESGPPRKLRKR</sequence>
<evidence type="ECO:0000256" key="8">
    <source>
        <dbReference type="ARBA" id="ARBA00023239"/>
    </source>
</evidence>
<keyword evidence="4" id="KW-0028">Amino-acid biosynthesis</keyword>
<evidence type="ECO:0000256" key="2">
    <source>
        <dbReference type="ARBA" id="ARBA00004696"/>
    </source>
</evidence>
<keyword evidence="7" id="KW-0057">Aromatic amino acid biosynthesis</keyword>
<name>A0AAE0RZI4_9BIVA</name>
<feature type="domain" description="Indole-3-glycerol phosphate synthase" evidence="9">
    <location>
        <begin position="8"/>
        <end position="210"/>
    </location>
</feature>